<dbReference type="SUPFAM" id="SSF48264">
    <property type="entry name" value="Cytochrome P450"/>
    <property type="match status" value="1"/>
</dbReference>
<comment type="similarity">
    <text evidence="2">Belongs to the cytochrome P450 family.</text>
</comment>
<keyword evidence="6" id="KW-0442">Lipid degradation</keyword>
<dbReference type="GO" id="GO:0036199">
    <property type="term" value="F:cholest-4-en-3-one 26-monooxygenase activity"/>
    <property type="evidence" value="ECO:0007669"/>
    <property type="project" value="TreeGrafter"/>
</dbReference>
<gene>
    <name evidence="18" type="ORF">MCNF_44950</name>
</gene>
<evidence type="ECO:0000256" key="13">
    <source>
        <dbReference type="ARBA" id="ARBA00049645"/>
    </source>
</evidence>
<organism evidence="18 19">
    <name type="scientific">Mycolicibacterium confluentis</name>
    <dbReference type="NCBI Taxonomy" id="28047"/>
    <lineage>
        <taxon>Bacteria</taxon>
        <taxon>Bacillati</taxon>
        <taxon>Actinomycetota</taxon>
        <taxon>Actinomycetes</taxon>
        <taxon>Mycobacteriales</taxon>
        <taxon>Mycobacteriaceae</taxon>
        <taxon>Mycolicibacterium</taxon>
    </lineage>
</organism>
<keyword evidence="11" id="KW-1207">Sterol metabolism</keyword>
<dbReference type="CDD" id="cd11033">
    <property type="entry name" value="CYP142-like"/>
    <property type="match status" value="1"/>
</dbReference>
<keyword evidence="9 18" id="KW-0503">Monooxygenase</keyword>
<evidence type="ECO:0000256" key="16">
    <source>
        <dbReference type="ARBA" id="ARBA00082981"/>
    </source>
</evidence>
<dbReference type="PRINTS" id="PR00359">
    <property type="entry name" value="BP450"/>
</dbReference>
<evidence type="ECO:0000256" key="3">
    <source>
        <dbReference type="ARBA" id="ARBA00022548"/>
    </source>
</evidence>
<evidence type="ECO:0000256" key="11">
    <source>
        <dbReference type="ARBA" id="ARBA00023166"/>
    </source>
</evidence>
<keyword evidence="8" id="KW-0408">Iron</keyword>
<name>A0A7I7Y2H8_9MYCO</name>
<keyword evidence="5" id="KW-0479">Metal-binding</keyword>
<dbReference type="InterPro" id="IPR036396">
    <property type="entry name" value="Cyt_P450_sf"/>
</dbReference>
<evidence type="ECO:0000256" key="9">
    <source>
        <dbReference type="ARBA" id="ARBA00023033"/>
    </source>
</evidence>
<dbReference type="PRINTS" id="PR00385">
    <property type="entry name" value="P450"/>
</dbReference>
<dbReference type="Gene3D" id="1.10.630.10">
    <property type="entry name" value="Cytochrome P450"/>
    <property type="match status" value="1"/>
</dbReference>
<dbReference type="GO" id="GO:0006707">
    <property type="term" value="P:cholesterol catabolic process"/>
    <property type="evidence" value="ECO:0007669"/>
    <property type="project" value="TreeGrafter"/>
</dbReference>
<evidence type="ECO:0000256" key="10">
    <source>
        <dbReference type="ARBA" id="ARBA00023098"/>
    </source>
</evidence>
<keyword evidence="4" id="KW-0349">Heme</keyword>
<evidence type="ECO:0000256" key="14">
    <source>
        <dbReference type="ARBA" id="ARBA00070775"/>
    </source>
</evidence>
<dbReference type="AlphaFoldDB" id="A0A7I7Y2H8"/>
<evidence type="ECO:0000256" key="15">
    <source>
        <dbReference type="ARBA" id="ARBA00079588"/>
    </source>
</evidence>
<evidence type="ECO:0000256" key="6">
    <source>
        <dbReference type="ARBA" id="ARBA00022963"/>
    </source>
</evidence>
<evidence type="ECO:0000313" key="18">
    <source>
        <dbReference type="EMBL" id="BBZ35890.1"/>
    </source>
</evidence>
<dbReference type="FunFam" id="1.10.630.10:FF:000018">
    <property type="entry name" value="Cytochrome P450 monooxygenase"/>
    <property type="match status" value="1"/>
</dbReference>
<dbReference type="GO" id="GO:0008395">
    <property type="term" value="F:steroid hydroxylase activity"/>
    <property type="evidence" value="ECO:0007669"/>
    <property type="project" value="TreeGrafter"/>
</dbReference>
<dbReference type="PANTHER" id="PTHR46696">
    <property type="entry name" value="P450, PUTATIVE (EUROFUNG)-RELATED"/>
    <property type="match status" value="1"/>
</dbReference>
<evidence type="ECO:0000256" key="1">
    <source>
        <dbReference type="ARBA" id="ARBA00001971"/>
    </source>
</evidence>
<dbReference type="InterPro" id="IPR002397">
    <property type="entry name" value="Cyt_P450_B"/>
</dbReference>
<keyword evidence="3" id="KW-0153">Cholesterol metabolism</keyword>
<proteinExistence type="inferred from homology"/>
<keyword evidence="12" id="KW-0753">Steroid metabolism</keyword>
<reference evidence="18" key="1">
    <citation type="journal article" date="2019" name="Emerg. Microbes Infect.">
        <title>Comprehensive subspecies identification of 175 nontuberculous mycobacteria species based on 7547 genomic profiles.</title>
        <authorList>
            <person name="Matsumoto Y."/>
            <person name="Kinjo T."/>
            <person name="Motooka D."/>
            <person name="Nabeya D."/>
            <person name="Jung N."/>
            <person name="Uechi K."/>
            <person name="Horii T."/>
            <person name="Iida T."/>
            <person name="Fujita J."/>
            <person name="Nakamura S."/>
        </authorList>
    </citation>
    <scope>NUCLEOTIDE SEQUENCE [LARGE SCALE GENOMIC DNA]</scope>
    <source>
        <strain evidence="18">JCM 13671</strain>
    </source>
</reference>
<evidence type="ECO:0000256" key="4">
    <source>
        <dbReference type="ARBA" id="ARBA00022617"/>
    </source>
</evidence>
<protein>
    <recommendedName>
        <fullName evidence="14">Steroid C26-monooxygenase</fullName>
    </recommendedName>
    <alternativeName>
        <fullName evidence="15">Cholest-4-en-3-one C26-monooxygenase</fullName>
    </alternativeName>
    <alternativeName>
        <fullName evidence="17">Cholesterol C26-monooxygenase</fullName>
    </alternativeName>
    <alternativeName>
        <fullName evidence="16">Steroid C27-monooxygenase</fullName>
    </alternativeName>
</protein>
<dbReference type="GO" id="GO:0005506">
    <property type="term" value="F:iron ion binding"/>
    <property type="evidence" value="ECO:0007669"/>
    <property type="project" value="InterPro"/>
</dbReference>
<evidence type="ECO:0000256" key="17">
    <source>
        <dbReference type="ARBA" id="ARBA00083909"/>
    </source>
</evidence>
<dbReference type="EMBL" id="AP022612">
    <property type="protein sequence ID" value="BBZ35890.1"/>
    <property type="molecule type" value="Genomic_DNA"/>
</dbReference>
<evidence type="ECO:0000256" key="7">
    <source>
        <dbReference type="ARBA" id="ARBA00023002"/>
    </source>
</evidence>
<evidence type="ECO:0000256" key="8">
    <source>
        <dbReference type="ARBA" id="ARBA00023004"/>
    </source>
</evidence>
<evidence type="ECO:0000256" key="12">
    <source>
        <dbReference type="ARBA" id="ARBA00023221"/>
    </source>
</evidence>
<dbReference type="OrthoDB" id="5241086at2"/>
<evidence type="ECO:0000256" key="2">
    <source>
        <dbReference type="ARBA" id="ARBA00010617"/>
    </source>
</evidence>
<keyword evidence="10" id="KW-0443">Lipid metabolism</keyword>
<evidence type="ECO:0000313" key="19">
    <source>
        <dbReference type="Proteomes" id="UP000466931"/>
    </source>
</evidence>
<accession>A0A7I7Y2H8</accession>
<keyword evidence="7" id="KW-0560">Oxidoreductase</keyword>
<dbReference type="Pfam" id="PF00067">
    <property type="entry name" value="p450"/>
    <property type="match status" value="1"/>
</dbReference>
<dbReference type="RefSeq" id="WP_085157075.1">
    <property type="nucleotide sequence ID" value="NZ_AP022612.1"/>
</dbReference>
<sequence length="415" mass="46036">MTANIVSDAEQDVAAVNVFDPSWWADGPPHGLFKRMRQQSPVHWNPLPDGTGCWMLFRHAEISEVSHDSETFSSRRGGVFINPDQLVNLDVISNMLLYMDPPTHTRHRKILAKVFTPAAVAKMEEGIRARVVTTIDKVIESGRADYAADIAVPIPLLILMELMGAPEEDLPSFYDWTERIEQEIRSPESNSGAGVFMEMAGYLAQQVARQSEAAIEDSLVMRLRNAVVDGAELTDLEIVMFFGLLTFAGNDTTRNTAATGLLTLLEHPEALAALYADPTLIPTAVEEILRWTSVVQWFARTATRDVELDGKRISEGDKVVMWYGSGSRDERVFENPDVFDIHRPKSEHVAYGGGGRHFCLGASLARMELRIILEEVLGRMKDLRLDGNPELVPSNWAYGLSTLPVAFTPGARSDA</sequence>
<comment type="cofactor">
    <cofactor evidence="1">
        <name>heme</name>
        <dbReference type="ChEBI" id="CHEBI:30413"/>
    </cofactor>
</comment>
<reference evidence="18" key="2">
    <citation type="submission" date="2020-02" db="EMBL/GenBank/DDBJ databases">
        <authorList>
            <person name="Matsumoto Y."/>
            <person name="Motooka D."/>
            <person name="Nakamura S."/>
        </authorList>
    </citation>
    <scope>NUCLEOTIDE SEQUENCE</scope>
    <source>
        <strain evidence="18">JCM 13671</strain>
    </source>
</reference>
<dbReference type="PANTHER" id="PTHR46696:SF4">
    <property type="entry name" value="BIOTIN BIOSYNTHESIS CYTOCHROME P450"/>
    <property type="match status" value="1"/>
</dbReference>
<evidence type="ECO:0000256" key="5">
    <source>
        <dbReference type="ARBA" id="ARBA00022723"/>
    </source>
</evidence>
<dbReference type="GO" id="GO:0020037">
    <property type="term" value="F:heme binding"/>
    <property type="evidence" value="ECO:0007669"/>
    <property type="project" value="InterPro"/>
</dbReference>
<keyword evidence="19" id="KW-1185">Reference proteome</keyword>
<dbReference type="Proteomes" id="UP000466931">
    <property type="component" value="Chromosome"/>
</dbReference>
<comment type="pathway">
    <text evidence="13">Steroid metabolism; cholesterol degradation.</text>
</comment>
<dbReference type="InterPro" id="IPR001128">
    <property type="entry name" value="Cyt_P450"/>
</dbReference>